<dbReference type="InterPro" id="IPR003672">
    <property type="entry name" value="CobN/Mg_chltase"/>
</dbReference>
<dbReference type="EC" id="6.6.1.2" evidence="2"/>
<accession>A0AAU7X8N0</accession>
<dbReference type="GO" id="GO:0051116">
    <property type="term" value="F:cobaltochelatase activity"/>
    <property type="evidence" value="ECO:0007669"/>
    <property type="project" value="UniProtKB-EC"/>
</dbReference>
<evidence type="ECO:0000313" key="2">
    <source>
        <dbReference type="EMBL" id="XBY44284.1"/>
    </source>
</evidence>
<dbReference type="RefSeq" id="WP_407049376.1">
    <property type="nucleotide sequence ID" value="NZ_CP158568.1"/>
</dbReference>
<protein>
    <submittedName>
        <fullName evidence="2">Cobaltochelatase subunit CobN</fullName>
        <ecNumber evidence="2">6.6.1.2</ecNumber>
    </submittedName>
</protein>
<keyword evidence="2" id="KW-0436">Ligase</keyword>
<name>A0AAU7X8N0_9HYPH</name>
<dbReference type="EMBL" id="CP158568">
    <property type="protein sequence ID" value="XBY44284.1"/>
    <property type="molecule type" value="Genomic_DNA"/>
</dbReference>
<dbReference type="KEGG" id="mflg:ABS361_20030"/>
<dbReference type="Pfam" id="PF02514">
    <property type="entry name" value="CobN-Mg_chel"/>
    <property type="match status" value="1"/>
</dbReference>
<dbReference type="CDD" id="cd10150">
    <property type="entry name" value="CobN_like"/>
    <property type="match status" value="1"/>
</dbReference>
<gene>
    <name evidence="2" type="primary">cobN</name>
    <name evidence="2" type="ORF">ABS361_20030</name>
</gene>
<proteinExistence type="predicted"/>
<dbReference type="AlphaFoldDB" id="A0AAU7X8N0"/>
<organism evidence="2">
    <name type="scientific">Methyloraptor flagellatus</name>
    <dbReference type="NCBI Taxonomy" id="3162530"/>
    <lineage>
        <taxon>Bacteria</taxon>
        <taxon>Pseudomonadati</taxon>
        <taxon>Pseudomonadota</taxon>
        <taxon>Alphaproteobacteria</taxon>
        <taxon>Hyphomicrobiales</taxon>
        <taxon>Ancalomicrobiaceae</taxon>
        <taxon>Methyloraptor</taxon>
    </lineage>
</organism>
<sequence>MHVLAETIRTLDDTVQAVDLAQTPAETVFLSFTDSDLSIVASVAETLAAPEVATAAAPSLRLASLADLRHPFSVDTHVDMVARHAKLVVVRLLGGLDYWRYGVEELAASARRHGFALAVVPGDYREDPRLDAASTVPIADLRRIWGWFQHGGPDNIRSFLAWMAEQVRPTVADEPTRRWRDPAPLPAFGLPGDLCREPTSAFETSAAAADAPRALVLFYRSILAAGDTAPIAALAEALAARGFTVDAAFVTSLKDPVAVEALAAHLDRHLPTVILNTTAFSAKLDDGTTVLDRADVPVIQAILSTATREAWETSNRGIGAADLAMNAVLPEVDGRIVARAISFKARQPRSEAFEFARLTHAPETDGVAAVADLAQAWARLGRTPRSERKLALVLSDYPAKGGRAAYAVGLDGPASIGAIAEDLASAGYRATAIGDPQDLIRRLEAGLHTIRWPLAAYHAAFATLPEPFRASVAAAWGEPEADPACDGDAFALSVCEAGHLTIAVQPDRGARATRKGDYHDPTRPPRHGYVAFYLWLRMHARIDAMIHLGTHGTLEWLPGKAVALSNACAPAALIGATPVVYPFIVNNPGEACQAKRRIAAVTLGHLTPPLARAGSHGATEEIEAMLDEFAAAQTMDARRAKRLAETILARAVETGLAEECGLDPAMDQAAALARLDAWMCDLKDMRIGDGLHVFGRAPEAARLDETVAALAETPEIAASLRERLAASANAERDALIAALDGRFIAPGPAGAPTRGRIDVLPTGRNLYTVDPRAVPTPTAWEIGRRTAEEVIARYVQDHGDWPRRIVVDLWGSATMRTGGDELAQAFALLGVRPRWDAASARVSGLEVIAPARLGRPRVDVTLRVSGLFRDVFPAQITLFDEAARTVAALEEDAETNPLAASVRAGDADTLARVFGAAPGAYGIGLATRIATGDWTDRAELGDAYLAATTHAFGADGDRPAAGAFAAQVATADAFVHVQDMAGQDVLDSDAFAEHEGGFAAAADRLGNAPALYHVDATRPEAPKVRGLAEEVARVVRARATNPRWIAGQMRHGHRGAAEIAETVGNLVAFSATADAVGPRQYDLVFDATLGDDRVRDFLVAANPAAARAVARAFDEALRRGLWASRRNSVRGRIDEVLGTAA</sequence>
<dbReference type="PANTHER" id="PTHR44119:SF4">
    <property type="entry name" value="AEROBIC COBALTOCHELATASE SUBUNIT COBN"/>
    <property type="match status" value="1"/>
</dbReference>
<feature type="domain" description="CobN/magnesium chelatase" evidence="1">
    <location>
        <begin position="145"/>
        <end position="726"/>
    </location>
</feature>
<dbReference type="NCBIfam" id="NF008973">
    <property type="entry name" value="PRK12321.1"/>
    <property type="match status" value="1"/>
</dbReference>
<reference evidence="2" key="1">
    <citation type="submission" date="2024-06" db="EMBL/GenBank/DDBJ databases">
        <title>Methylostella associata gen. nov., sp. nov., a novel Ancalomicrobiaceae-affiliated facultatively methylotrophic bacteria that feed on methanotrophs of the genus Methylococcus.</title>
        <authorList>
            <person name="Saltykova V."/>
            <person name="Danilova O.V."/>
            <person name="Oshkin I.Y."/>
            <person name="Belova S.E."/>
            <person name="Pimenov N.V."/>
            <person name="Dedysh S.N."/>
        </authorList>
    </citation>
    <scope>NUCLEOTIDE SEQUENCE</scope>
    <source>
        <strain evidence="2">S20</strain>
    </source>
</reference>
<dbReference type="PANTHER" id="PTHR44119">
    <property type="entry name" value="MAGNESIUM-CHELATASE SUBUNIT CHLH, CHLOROPLASTIC"/>
    <property type="match status" value="1"/>
</dbReference>
<evidence type="ECO:0000259" key="1">
    <source>
        <dbReference type="Pfam" id="PF02514"/>
    </source>
</evidence>